<dbReference type="PANTHER" id="PTHR12716">
    <property type="entry name" value="TRANSCRIPTION INITIATION FACTOR IIE, BETA SUBUNIT"/>
    <property type="match status" value="1"/>
</dbReference>
<feature type="region of interest" description="Disordered" evidence="1">
    <location>
        <begin position="1"/>
        <end position="70"/>
    </location>
</feature>
<feature type="compositionally biased region" description="Polar residues" evidence="1">
    <location>
        <begin position="316"/>
        <end position="331"/>
    </location>
</feature>
<protein>
    <submittedName>
        <fullName evidence="4">Uncharacterized protein</fullName>
    </submittedName>
</protein>
<dbReference type="Proteomes" id="UP000324748">
    <property type="component" value="Unassembled WGS sequence"/>
</dbReference>
<dbReference type="GO" id="GO:0006367">
    <property type="term" value="P:transcription initiation at RNA polymerase II promoter"/>
    <property type="evidence" value="ECO:0007669"/>
    <property type="project" value="InterPro"/>
</dbReference>
<evidence type="ECO:0000259" key="2">
    <source>
        <dbReference type="Pfam" id="PF18121"/>
    </source>
</evidence>
<dbReference type="Pfam" id="PF18121">
    <property type="entry name" value="TFA2_Winged_2"/>
    <property type="match status" value="1"/>
</dbReference>
<feature type="region of interest" description="Disordered" evidence="1">
    <location>
        <begin position="227"/>
        <end position="248"/>
    </location>
</feature>
<dbReference type="Pfam" id="PF22254">
    <property type="entry name" value="TFA2_E-tether"/>
    <property type="match status" value="1"/>
</dbReference>
<feature type="domain" description="TFA2 Winged helix" evidence="2">
    <location>
        <begin position="150"/>
        <end position="214"/>
    </location>
</feature>
<dbReference type="InterPro" id="IPR040501">
    <property type="entry name" value="TFA2_Winged_2"/>
</dbReference>
<feature type="compositionally biased region" description="Basic residues" evidence="1">
    <location>
        <begin position="332"/>
        <end position="343"/>
    </location>
</feature>
<dbReference type="GO" id="GO:0001097">
    <property type="term" value="F:TFIIH-class transcription factor complex binding"/>
    <property type="evidence" value="ECO:0007669"/>
    <property type="project" value="TreeGrafter"/>
</dbReference>
<gene>
    <name evidence="4" type="ORF">PGT21_031009</name>
</gene>
<accession>A0A5B0LZ74</accession>
<feature type="compositionally biased region" description="Pro residues" evidence="1">
    <location>
        <begin position="8"/>
        <end position="36"/>
    </location>
</feature>
<dbReference type="EMBL" id="VSWC01000183">
    <property type="protein sequence ID" value="KAA1069661.1"/>
    <property type="molecule type" value="Genomic_DNA"/>
</dbReference>
<name>A0A5B0LZ74_PUCGR</name>
<evidence type="ECO:0000259" key="3">
    <source>
        <dbReference type="Pfam" id="PF22254"/>
    </source>
</evidence>
<proteinExistence type="predicted"/>
<comment type="caution">
    <text evidence="4">The sequence shown here is derived from an EMBL/GenBank/DDBJ whole genome shotgun (WGS) entry which is preliminary data.</text>
</comment>
<dbReference type="OrthoDB" id="3907302at2759"/>
<dbReference type="PANTHER" id="PTHR12716:SF8">
    <property type="entry name" value="TRANSCRIPTION INITIATION FACTOR IIE SUBUNIT BETA"/>
    <property type="match status" value="1"/>
</dbReference>
<keyword evidence="5" id="KW-1185">Reference proteome</keyword>
<feature type="compositionally biased region" description="Low complexity" evidence="1">
    <location>
        <begin position="37"/>
        <end position="49"/>
    </location>
</feature>
<sequence>MASKFPSLPAPRFAPPKPSPLSQPATTAPPEPPKSQPQPSVNAPSSSAPPKKKKKKNAQPTAPPVVEDLGPGRQFATQVFKLVDTLKRTNGPMNLSDLEAQTGVRGLLSEHTDVPFNKELFDAFNSHERVNVTEKGLVRLWSYKPDYVINNPKQVLELLERFSGMGGMPVNTLKQSWPNVMTAITELENEGKVLVLRTESVGAKEGTPKTVFYDQLGCRENLGPTRGALDDGKLLPLSPRDNKKHNGRSHITTRTLSHLNFNKSVCKFYQTERKSPPPFPFFQSNPPNKKKEFREMWHSLQTPPVHSLPSELQEAGLTSSTSANLKPQQTTRKPKKKGGKGGKVKITNTHLKDLGIDLSKDYVPNKK</sequence>
<dbReference type="GO" id="GO:0005673">
    <property type="term" value="C:transcription factor TFIIE complex"/>
    <property type="evidence" value="ECO:0007669"/>
    <property type="project" value="InterPro"/>
</dbReference>
<dbReference type="InterPro" id="IPR016656">
    <property type="entry name" value="TFIIE-bsu"/>
</dbReference>
<reference evidence="4 5" key="1">
    <citation type="submission" date="2019-05" db="EMBL/GenBank/DDBJ databases">
        <title>Emergence of the Ug99 lineage of the wheat stem rust pathogen through somatic hybridization.</title>
        <authorList>
            <person name="Li F."/>
            <person name="Upadhyaya N.M."/>
            <person name="Sperschneider J."/>
            <person name="Matny O."/>
            <person name="Nguyen-Phuc H."/>
            <person name="Mago R."/>
            <person name="Raley C."/>
            <person name="Miller M.E."/>
            <person name="Silverstein K.A.T."/>
            <person name="Henningsen E."/>
            <person name="Hirsch C.D."/>
            <person name="Visser B."/>
            <person name="Pretorius Z.A."/>
            <person name="Steffenson B.J."/>
            <person name="Schwessinger B."/>
            <person name="Dodds P.N."/>
            <person name="Figueroa M."/>
        </authorList>
    </citation>
    <scope>NUCLEOTIDE SEQUENCE [LARGE SCALE GENOMIC DNA]</scope>
    <source>
        <strain evidence="4">21-0</strain>
    </source>
</reference>
<evidence type="ECO:0000256" key="1">
    <source>
        <dbReference type="SAM" id="MobiDB-lite"/>
    </source>
</evidence>
<dbReference type="InterPro" id="IPR054600">
    <property type="entry name" value="TFA2_E-tether"/>
</dbReference>
<feature type="domain" description="Transcription initiation factor IIE subunit beta E-tether" evidence="3">
    <location>
        <begin position="291"/>
        <end position="317"/>
    </location>
</feature>
<organism evidence="4 5">
    <name type="scientific">Puccinia graminis f. sp. tritici</name>
    <dbReference type="NCBI Taxonomy" id="56615"/>
    <lineage>
        <taxon>Eukaryota</taxon>
        <taxon>Fungi</taxon>
        <taxon>Dikarya</taxon>
        <taxon>Basidiomycota</taxon>
        <taxon>Pucciniomycotina</taxon>
        <taxon>Pucciniomycetes</taxon>
        <taxon>Pucciniales</taxon>
        <taxon>Pucciniaceae</taxon>
        <taxon>Puccinia</taxon>
    </lineage>
</organism>
<evidence type="ECO:0000313" key="5">
    <source>
        <dbReference type="Proteomes" id="UP000324748"/>
    </source>
</evidence>
<feature type="region of interest" description="Disordered" evidence="1">
    <location>
        <begin position="303"/>
        <end position="347"/>
    </location>
</feature>
<evidence type="ECO:0000313" key="4">
    <source>
        <dbReference type="EMBL" id="KAA1069661.1"/>
    </source>
</evidence>
<dbReference type="AlphaFoldDB" id="A0A5B0LZ74"/>